<reference evidence="6 7" key="1">
    <citation type="submission" date="2018-01" db="EMBL/GenBank/DDBJ databases">
        <title>Draft genome of the strawberry crown rot pathogen Phytophthora cactorum.</title>
        <authorList>
            <person name="Armitage A.D."/>
            <person name="Lysoe E."/>
            <person name="Nellist C.F."/>
            <person name="Harrison R.J."/>
            <person name="Brurberg M.B."/>
        </authorList>
    </citation>
    <scope>NUCLEOTIDE SEQUENCE [LARGE SCALE GENOMIC DNA]</scope>
    <source>
        <strain evidence="6 7">10300</strain>
    </source>
</reference>
<dbReference type="Proteomes" id="UP000760860">
    <property type="component" value="Unassembled WGS sequence"/>
</dbReference>
<evidence type="ECO:0000313" key="4">
    <source>
        <dbReference type="EMBL" id="KAG2896477.1"/>
    </source>
</evidence>
<dbReference type="EMBL" id="RCMI01001504">
    <property type="protein sequence ID" value="KAG2884333.1"/>
    <property type="molecule type" value="Genomic_DNA"/>
</dbReference>
<evidence type="ECO:0000313" key="5">
    <source>
        <dbReference type="EMBL" id="KAG3208646.1"/>
    </source>
</evidence>
<evidence type="ECO:0000313" key="3">
    <source>
        <dbReference type="EMBL" id="KAG2884333.1"/>
    </source>
</evidence>
<proteinExistence type="predicted"/>
<reference evidence="2" key="2">
    <citation type="submission" date="2018-10" db="EMBL/GenBank/DDBJ databases">
        <title>Effector identification in a new, highly contiguous assembly of the strawberry crown rot pathogen Phytophthora cactorum.</title>
        <authorList>
            <person name="Armitage A.D."/>
            <person name="Nellist C.F."/>
            <person name="Bates H."/>
            <person name="Vickerstaff R.J."/>
            <person name="Harrison R.J."/>
        </authorList>
    </citation>
    <scope>NUCLEOTIDE SEQUENCE</scope>
    <source>
        <strain evidence="2">15-7</strain>
        <strain evidence="3">4032</strain>
        <strain evidence="4">4040</strain>
        <strain evidence="5">P421</strain>
    </source>
</reference>
<dbReference type="AlphaFoldDB" id="A0A329RD00"/>
<accession>A0A329RD00</accession>
<dbReference type="Proteomes" id="UP000735874">
    <property type="component" value="Unassembled WGS sequence"/>
</dbReference>
<evidence type="ECO:0000313" key="2">
    <source>
        <dbReference type="EMBL" id="KAG2827644.1"/>
    </source>
</evidence>
<organism evidence="6 7">
    <name type="scientific">Phytophthora cactorum</name>
    <dbReference type="NCBI Taxonomy" id="29920"/>
    <lineage>
        <taxon>Eukaryota</taxon>
        <taxon>Sar</taxon>
        <taxon>Stramenopiles</taxon>
        <taxon>Oomycota</taxon>
        <taxon>Peronosporomycetes</taxon>
        <taxon>Peronosporales</taxon>
        <taxon>Peronosporaceae</taxon>
        <taxon>Phytophthora</taxon>
    </lineage>
</organism>
<feature type="compositionally biased region" description="Basic and acidic residues" evidence="1">
    <location>
        <begin position="89"/>
        <end position="98"/>
    </location>
</feature>
<sequence>MNGNTLNSVVQLTSKTKWKGTAPVAQRVNKLTENEVYVTGNMNQEQFSILAATDPWLLGVLTAQGVSEDLGARVDSEEQGDETYFDEMVELRLPSRPD</sequence>
<protein>
    <submittedName>
        <fullName evidence="6">Uncharacterized protein</fullName>
    </submittedName>
</protein>
<feature type="region of interest" description="Disordered" evidence="1">
    <location>
        <begin position="74"/>
        <end position="98"/>
    </location>
</feature>
<dbReference type="VEuPathDB" id="FungiDB:PC110_g21026"/>
<dbReference type="Proteomes" id="UP000736787">
    <property type="component" value="Unassembled WGS sequence"/>
</dbReference>
<dbReference type="EMBL" id="RCMG01001427">
    <property type="protein sequence ID" value="KAG2827644.1"/>
    <property type="molecule type" value="Genomic_DNA"/>
</dbReference>
<evidence type="ECO:0000256" key="1">
    <source>
        <dbReference type="SAM" id="MobiDB-lite"/>
    </source>
</evidence>
<feature type="compositionally biased region" description="Acidic residues" evidence="1">
    <location>
        <begin position="77"/>
        <end position="88"/>
    </location>
</feature>
<evidence type="ECO:0000313" key="6">
    <source>
        <dbReference type="EMBL" id="RAW22533.1"/>
    </source>
</evidence>
<dbReference type="Proteomes" id="UP000774804">
    <property type="component" value="Unassembled WGS sequence"/>
</dbReference>
<dbReference type="Proteomes" id="UP000251314">
    <property type="component" value="Unassembled WGS sequence"/>
</dbReference>
<comment type="caution">
    <text evidence="6">The sequence shown here is derived from an EMBL/GenBank/DDBJ whole genome shotgun (WGS) entry which is preliminary data.</text>
</comment>
<evidence type="ECO:0000313" key="7">
    <source>
        <dbReference type="Proteomes" id="UP000251314"/>
    </source>
</evidence>
<dbReference type="EMBL" id="RCMV01001430">
    <property type="protein sequence ID" value="KAG3208646.1"/>
    <property type="molecule type" value="Genomic_DNA"/>
</dbReference>
<name>A0A329RD00_9STRA</name>
<dbReference type="EMBL" id="RCMK01001338">
    <property type="protein sequence ID" value="KAG2896477.1"/>
    <property type="molecule type" value="Genomic_DNA"/>
</dbReference>
<keyword evidence="7" id="KW-1185">Reference proteome</keyword>
<dbReference type="EMBL" id="MJFZ01001284">
    <property type="protein sequence ID" value="RAW22533.1"/>
    <property type="molecule type" value="Genomic_DNA"/>
</dbReference>
<gene>
    <name evidence="6" type="ORF">PC110_g21026</name>
    <name evidence="2" type="ORF">PC113_g21591</name>
    <name evidence="3" type="ORF">PC115_g21372</name>
    <name evidence="4" type="ORF">PC117_g22992</name>
    <name evidence="5" type="ORF">PC129_g20337</name>
</gene>